<accession>D7DKP3</accession>
<dbReference type="STRING" id="666681.M301_2121"/>
<name>D7DKP3_METV0</name>
<dbReference type="AlphaFoldDB" id="D7DKP3"/>
<gene>
    <name evidence="1" type="ordered locus">M301_2121</name>
</gene>
<dbReference type="RefSeq" id="WP_013148798.1">
    <property type="nucleotide sequence ID" value="NC_014207.1"/>
</dbReference>
<proteinExistence type="predicted"/>
<evidence type="ECO:0000313" key="2">
    <source>
        <dbReference type="Proteomes" id="UP000000383"/>
    </source>
</evidence>
<dbReference type="EMBL" id="CP002056">
    <property type="protein sequence ID" value="ADI30489.1"/>
    <property type="molecule type" value="Genomic_DNA"/>
</dbReference>
<dbReference type="Proteomes" id="UP000000383">
    <property type="component" value="Chromosome"/>
</dbReference>
<sequence>MARTLQTIWCDDVRVEAGNKISLMGVYGGEMLVPAFPFTIEKLCLSCKSSTDIKKPFKQLKLVVSKDKTIMAEVEMSEMESQQVAPVEHIKNGANIMSVQSLIILRQIVIDSPAIFRVKLISETGEVKGHGLRVGLAQQPSI</sequence>
<dbReference type="OrthoDB" id="8377146at2"/>
<organism evidence="1 2">
    <name type="scientific">Methylotenera versatilis (strain 301)</name>
    <dbReference type="NCBI Taxonomy" id="666681"/>
    <lineage>
        <taxon>Bacteria</taxon>
        <taxon>Pseudomonadati</taxon>
        <taxon>Pseudomonadota</taxon>
        <taxon>Betaproteobacteria</taxon>
        <taxon>Nitrosomonadales</taxon>
        <taxon>Methylophilaceae</taxon>
        <taxon>Methylotenera</taxon>
    </lineage>
</organism>
<evidence type="ECO:0000313" key="1">
    <source>
        <dbReference type="EMBL" id="ADI30489.1"/>
    </source>
</evidence>
<dbReference type="eggNOG" id="ENOG5033C7D">
    <property type="taxonomic scope" value="Bacteria"/>
</dbReference>
<protein>
    <submittedName>
        <fullName evidence="1">Uncharacterized protein</fullName>
    </submittedName>
</protein>
<dbReference type="KEGG" id="meh:M301_2121"/>
<reference evidence="1 2" key="2">
    <citation type="journal article" date="2011" name="J. Bacteriol.">
        <title>Genomes of three methylotrophs from a single niche uncover genetic and metabolic divergence of Methylophilaceae.</title>
        <authorList>
            <person name="Lapidus A."/>
            <person name="Clum A."/>
            <person name="Labutti K."/>
            <person name="Kaluzhnaya M.G."/>
            <person name="Lim S."/>
            <person name="Beck D.A."/>
            <person name="Glavina Del Rio T."/>
            <person name="Nolan M."/>
            <person name="Mavromatis K."/>
            <person name="Huntemann M."/>
            <person name="Lucas S."/>
            <person name="Lidstrom M.E."/>
            <person name="Ivanova N."/>
            <person name="Chistoserdova L."/>
        </authorList>
    </citation>
    <scope>NUCLEOTIDE SEQUENCE [LARGE SCALE GENOMIC DNA]</scope>
    <source>
        <strain evidence="1 2">301</strain>
    </source>
</reference>
<dbReference type="HOGENOM" id="CLU_147872_0_0_4"/>
<reference evidence="2" key="1">
    <citation type="submission" date="2010-05" db="EMBL/GenBank/DDBJ databases">
        <title>Complete sequence of Methylotenera sp. 301.</title>
        <authorList>
            <person name="Lucas S."/>
            <person name="Copeland A."/>
            <person name="Lapidus A."/>
            <person name="Cheng J.-F."/>
            <person name="Bruce D."/>
            <person name="Goodwin L."/>
            <person name="Pitluck S."/>
            <person name="Clum A."/>
            <person name="Land M."/>
            <person name="Hauser L."/>
            <person name="Kyrpides N."/>
            <person name="Ivanova N."/>
            <person name="Chistoservova L."/>
            <person name="Kalyuzhnaya M."/>
            <person name="Woyke T."/>
        </authorList>
    </citation>
    <scope>NUCLEOTIDE SEQUENCE [LARGE SCALE GENOMIC DNA]</scope>
    <source>
        <strain evidence="2">301</strain>
    </source>
</reference>
<keyword evidence="2" id="KW-1185">Reference proteome</keyword>